<proteinExistence type="inferred from homology"/>
<feature type="non-terminal residue" evidence="7">
    <location>
        <position position="212"/>
    </location>
</feature>
<feature type="non-terminal residue" evidence="7">
    <location>
        <position position="1"/>
    </location>
</feature>
<dbReference type="InterPro" id="IPR015424">
    <property type="entry name" value="PyrdxlP-dep_Trfase"/>
</dbReference>
<sequence length="212" mass="23853">VSKVSESFLSYVSPMGIYETLYAFQDAFGKTMGEMGTHPWSQGFPLTTQLPGGPEMPTNVYLDAEDLKYPKAWGLPALREAISSYYNHYYNAGIDCENVMVFSGGRPGLMAMLMFLQPDINIRIASTEYTPYYDMLHLLQRKYSLVDSHVDNHFFPSVLDYVNTGNFDRNLVMLSNPCNPTGVTRSGNELKELVEKASYGSFGLLIDEAYEL</sequence>
<dbReference type="GO" id="GO:0008483">
    <property type="term" value="F:transaminase activity"/>
    <property type="evidence" value="ECO:0007669"/>
    <property type="project" value="UniProtKB-KW"/>
</dbReference>
<feature type="domain" description="Aminotransferase class I/classII large" evidence="6">
    <location>
        <begin position="67"/>
        <end position="211"/>
    </location>
</feature>
<keyword evidence="4" id="KW-0808">Transferase</keyword>
<evidence type="ECO:0000256" key="5">
    <source>
        <dbReference type="ARBA" id="ARBA00022898"/>
    </source>
</evidence>
<keyword evidence="5" id="KW-0663">Pyridoxal phosphate</keyword>
<dbReference type="CDD" id="cd00609">
    <property type="entry name" value="AAT_like"/>
    <property type="match status" value="1"/>
</dbReference>
<evidence type="ECO:0000259" key="6">
    <source>
        <dbReference type="Pfam" id="PF00155"/>
    </source>
</evidence>
<evidence type="ECO:0000256" key="4">
    <source>
        <dbReference type="ARBA" id="ARBA00022679"/>
    </source>
</evidence>
<dbReference type="AlphaFoldDB" id="A0A382QB71"/>
<evidence type="ECO:0000256" key="1">
    <source>
        <dbReference type="ARBA" id="ARBA00001933"/>
    </source>
</evidence>
<evidence type="ECO:0000256" key="3">
    <source>
        <dbReference type="ARBA" id="ARBA00022576"/>
    </source>
</evidence>
<dbReference type="SUPFAM" id="SSF53383">
    <property type="entry name" value="PLP-dependent transferases"/>
    <property type="match status" value="1"/>
</dbReference>
<dbReference type="InterPro" id="IPR015421">
    <property type="entry name" value="PyrdxlP-dep_Trfase_major"/>
</dbReference>
<dbReference type="InterPro" id="IPR004839">
    <property type="entry name" value="Aminotransferase_I/II_large"/>
</dbReference>
<dbReference type="InterPro" id="IPR050596">
    <property type="entry name" value="AspAT/PAT-like"/>
</dbReference>
<keyword evidence="3" id="KW-0032">Aminotransferase</keyword>
<evidence type="ECO:0000256" key="2">
    <source>
        <dbReference type="ARBA" id="ARBA00007441"/>
    </source>
</evidence>
<dbReference type="EMBL" id="UINC01112480">
    <property type="protein sequence ID" value="SVC81461.1"/>
    <property type="molecule type" value="Genomic_DNA"/>
</dbReference>
<protein>
    <recommendedName>
        <fullName evidence="6">Aminotransferase class I/classII large domain-containing protein</fullName>
    </recommendedName>
</protein>
<comment type="cofactor">
    <cofactor evidence="1">
        <name>pyridoxal 5'-phosphate</name>
        <dbReference type="ChEBI" id="CHEBI:597326"/>
    </cofactor>
</comment>
<dbReference type="PANTHER" id="PTHR46383">
    <property type="entry name" value="ASPARTATE AMINOTRANSFERASE"/>
    <property type="match status" value="1"/>
</dbReference>
<name>A0A382QB71_9ZZZZ</name>
<organism evidence="7">
    <name type="scientific">marine metagenome</name>
    <dbReference type="NCBI Taxonomy" id="408172"/>
    <lineage>
        <taxon>unclassified sequences</taxon>
        <taxon>metagenomes</taxon>
        <taxon>ecological metagenomes</taxon>
    </lineage>
</organism>
<dbReference type="GO" id="GO:0030170">
    <property type="term" value="F:pyridoxal phosphate binding"/>
    <property type="evidence" value="ECO:0007669"/>
    <property type="project" value="InterPro"/>
</dbReference>
<comment type="similarity">
    <text evidence="2">Belongs to the class-I pyridoxal-phosphate-dependent aminotransferase family.</text>
</comment>
<gene>
    <name evidence="7" type="ORF">METZ01_LOCUS334315</name>
</gene>
<dbReference type="Gene3D" id="3.40.640.10">
    <property type="entry name" value="Type I PLP-dependent aspartate aminotransferase-like (Major domain)"/>
    <property type="match status" value="1"/>
</dbReference>
<accession>A0A382QB71</accession>
<dbReference type="GO" id="GO:0006520">
    <property type="term" value="P:amino acid metabolic process"/>
    <property type="evidence" value="ECO:0007669"/>
    <property type="project" value="InterPro"/>
</dbReference>
<evidence type="ECO:0000313" key="7">
    <source>
        <dbReference type="EMBL" id="SVC81461.1"/>
    </source>
</evidence>
<reference evidence="7" key="1">
    <citation type="submission" date="2018-05" db="EMBL/GenBank/DDBJ databases">
        <authorList>
            <person name="Lanie J.A."/>
            <person name="Ng W.-L."/>
            <person name="Kazmierczak K.M."/>
            <person name="Andrzejewski T.M."/>
            <person name="Davidsen T.M."/>
            <person name="Wayne K.J."/>
            <person name="Tettelin H."/>
            <person name="Glass J.I."/>
            <person name="Rusch D."/>
            <person name="Podicherti R."/>
            <person name="Tsui H.-C.T."/>
            <person name="Winkler M.E."/>
        </authorList>
    </citation>
    <scope>NUCLEOTIDE SEQUENCE</scope>
</reference>
<dbReference type="Pfam" id="PF00155">
    <property type="entry name" value="Aminotran_1_2"/>
    <property type="match status" value="1"/>
</dbReference>